<reference evidence="1" key="1">
    <citation type="submission" date="2022-12" db="EMBL/GenBank/DDBJ databases">
        <title>Isolation and characterisation of novel Methanocorpusculum spp. from native Australian herbivores indicates the genus is ancestrally host-associated.</title>
        <authorList>
            <person name="Volmer J.G."/>
            <person name="Soo R.M."/>
            <person name="Evans P.N."/>
            <person name="Hoedt E.C."/>
            <person name="Astorga Alsina A.L."/>
            <person name="Woodcroft B.J."/>
            <person name="Tyson G.W."/>
            <person name="Hugenholtz P."/>
            <person name="Morrison M."/>
        </authorList>
    </citation>
    <scope>NUCLEOTIDE SEQUENCE</scope>
    <source>
        <strain evidence="1">MG</strain>
    </source>
</reference>
<organism evidence="1 2">
    <name type="scientific">Methanocorpusculum petauri</name>
    <dbReference type="NCBI Taxonomy" id="3002863"/>
    <lineage>
        <taxon>Archaea</taxon>
        <taxon>Methanobacteriati</taxon>
        <taxon>Methanobacteriota</taxon>
        <taxon>Stenosarchaea group</taxon>
        <taxon>Methanomicrobia</taxon>
        <taxon>Methanomicrobiales</taxon>
        <taxon>Methanocorpusculaceae</taxon>
        <taxon>Methanocorpusculum</taxon>
    </lineage>
</organism>
<sequence length="40" mass="4187">MTVVGAAPAVRMIVMLTRAAVAGDLPPKPIIRLSPMINNT</sequence>
<evidence type="ECO:0000313" key="2">
    <source>
        <dbReference type="Proteomes" id="UP001141422"/>
    </source>
</evidence>
<comment type="caution">
    <text evidence="1">The sequence shown here is derived from an EMBL/GenBank/DDBJ whole genome shotgun (WGS) entry which is preliminary data.</text>
</comment>
<dbReference type="Proteomes" id="UP001141422">
    <property type="component" value="Unassembled WGS sequence"/>
</dbReference>
<dbReference type="RefSeq" id="WP_268924299.1">
    <property type="nucleotide sequence ID" value="NZ_JAPTGB010000004.1"/>
</dbReference>
<evidence type="ECO:0000313" key="1">
    <source>
        <dbReference type="EMBL" id="MCZ0860077.1"/>
    </source>
</evidence>
<protein>
    <submittedName>
        <fullName evidence="1">Uncharacterized protein</fullName>
    </submittedName>
</protein>
<dbReference type="EMBL" id="JAPTGB010000004">
    <property type="protein sequence ID" value="MCZ0860077.1"/>
    <property type="molecule type" value="Genomic_DNA"/>
</dbReference>
<gene>
    <name evidence="1" type="ORF">O0S10_02385</name>
</gene>
<keyword evidence="2" id="KW-1185">Reference proteome</keyword>
<accession>A0ABT4IEC1</accession>
<name>A0ABT4IEC1_9EURY</name>
<proteinExistence type="predicted"/>